<reference evidence="12 13" key="1">
    <citation type="submission" date="2016-10" db="EMBL/GenBank/DDBJ databases">
        <authorList>
            <person name="Cai Z."/>
        </authorList>
    </citation>
    <scope>NUCLEOTIDE SEQUENCE [LARGE SCALE GENOMIC DNA]</scope>
</reference>
<gene>
    <name evidence="12" type="ORF">BQ4739_LOCUS17370</name>
</gene>
<dbReference type="Pfam" id="PF02885">
    <property type="entry name" value="Glycos_trans_3N"/>
    <property type="match status" value="1"/>
</dbReference>
<dbReference type="Gene3D" id="1.20.970.10">
    <property type="entry name" value="Transferase, Pyrimidine Nucleoside Phosphorylase, Chain C"/>
    <property type="match status" value="1"/>
</dbReference>
<dbReference type="EMBL" id="FNXT01001271">
    <property type="protein sequence ID" value="SZX77009.1"/>
    <property type="molecule type" value="Genomic_DNA"/>
</dbReference>
<evidence type="ECO:0000259" key="11">
    <source>
        <dbReference type="Pfam" id="PF02885"/>
    </source>
</evidence>
<evidence type="ECO:0000256" key="3">
    <source>
        <dbReference type="ARBA" id="ARBA00022605"/>
    </source>
</evidence>
<protein>
    <recommendedName>
        <fullName evidence="2">anthranilate phosphoribosyltransferase</fullName>
        <ecNumber evidence="2">2.4.2.18</ecNumber>
    </recommendedName>
</protein>
<keyword evidence="3" id="KW-0028">Amino-acid biosynthesis</keyword>
<dbReference type="SUPFAM" id="SSF47648">
    <property type="entry name" value="Nucleoside phosphorylase/phosphoribosyltransferase N-terminal domain"/>
    <property type="match status" value="1"/>
</dbReference>
<evidence type="ECO:0000259" key="10">
    <source>
        <dbReference type="Pfam" id="PF00591"/>
    </source>
</evidence>
<evidence type="ECO:0000256" key="6">
    <source>
        <dbReference type="ARBA" id="ARBA00022822"/>
    </source>
</evidence>
<dbReference type="STRING" id="3088.A0A383WIN2"/>
<evidence type="ECO:0000313" key="12">
    <source>
        <dbReference type="EMBL" id="SZX77009.1"/>
    </source>
</evidence>
<dbReference type="PANTHER" id="PTHR43285:SF2">
    <property type="entry name" value="ANTHRANILATE PHOSPHORIBOSYLTRANSFERASE"/>
    <property type="match status" value="1"/>
</dbReference>
<evidence type="ECO:0000256" key="4">
    <source>
        <dbReference type="ARBA" id="ARBA00022676"/>
    </source>
</evidence>
<feature type="region of interest" description="Disordered" evidence="9">
    <location>
        <begin position="1"/>
        <end position="35"/>
    </location>
</feature>
<comment type="similarity">
    <text evidence="8">Belongs to the anthranilate phosphoribosyltransferase family.</text>
</comment>
<keyword evidence="4" id="KW-0328">Glycosyltransferase</keyword>
<feature type="domain" description="Glycosyl transferase family 3 N-terminal" evidence="11">
    <location>
        <begin position="49"/>
        <end position="107"/>
    </location>
</feature>
<comment type="pathway">
    <text evidence="1">Amino-acid biosynthesis; L-tryptophan biosynthesis; L-tryptophan from chorismate: step 2/5.</text>
</comment>
<dbReference type="InterPro" id="IPR017459">
    <property type="entry name" value="Glycosyl_Trfase_fam3_N_dom"/>
</dbReference>
<dbReference type="Proteomes" id="UP000256970">
    <property type="component" value="Unassembled WGS sequence"/>
</dbReference>
<dbReference type="EC" id="2.4.2.18" evidence="2"/>
<dbReference type="Gene3D" id="3.40.1030.10">
    <property type="entry name" value="Nucleoside phosphorylase/phosphoribosyltransferase catalytic domain"/>
    <property type="match status" value="1"/>
</dbReference>
<accession>A0A383WIN2</accession>
<dbReference type="SUPFAM" id="SSF52418">
    <property type="entry name" value="Nucleoside phosphorylase/phosphoribosyltransferase catalytic domain"/>
    <property type="match status" value="1"/>
</dbReference>
<keyword evidence="5" id="KW-0808">Transferase</keyword>
<dbReference type="AlphaFoldDB" id="A0A383WIN2"/>
<evidence type="ECO:0000256" key="7">
    <source>
        <dbReference type="ARBA" id="ARBA00023141"/>
    </source>
</evidence>
<dbReference type="NCBIfam" id="TIGR01245">
    <property type="entry name" value="trpD"/>
    <property type="match status" value="1"/>
</dbReference>
<dbReference type="InterPro" id="IPR036320">
    <property type="entry name" value="Glycosyl_Trfase_fam3_N_dom_sf"/>
</dbReference>
<evidence type="ECO:0000256" key="1">
    <source>
        <dbReference type="ARBA" id="ARBA00004907"/>
    </source>
</evidence>
<dbReference type="PANTHER" id="PTHR43285">
    <property type="entry name" value="ANTHRANILATE PHOSPHORIBOSYLTRANSFERASE"/>
    <property type="match status" value="1"/>
</dbReference>
<dbReference type="GO" id="GO:0004048">
    <property type="term" value="F:anthranilate phosphoribosyltransferase activity"/>
    <property type="evidence" value="ECO:0007669"/>
    <property type="project" value="UniProtKB-EC"/>
</dbReference>
<sequence length="396" mass="41312">MLAGQQQRVRAHAGASRPCSINVTPRSVSSSSRPRHQLQQCSAAAPLRDVLELLISRQDISEQQAQDTMHGILQDFSPEQAAAFLVLLRAKGETPAEVAGLAKALLADSLQVQHDHRVVDIVGTGGDGIGSVNISTGACVIAAAAGAYVAKHGNRSVSSLCGSADVLEALGVAIDLGPPGVQRCIDEAGVGFMYAPRYHPAMKRIRGVRSKLKIRTIFNILGPMLNPANASFGLVGVYSPDISELMGESLMRLGMQHALVVHSCGLDELTPMGPADVVEISPNAPLKRYSLDPKDVGIPRCEVADLAGGDAALNARILRDVFGGARGAVADALNLNAGYALAAAKVVPSPIEGVALAQEVQRAGKAAGTLDKWIAVSQEALQQEQRAAQQLTTAAA</sequence>
<dbReference type="Pfam" id="PF00591">
    <property type="entry name" value="Glycos_transf_3"/>
    <property type="match status" value="1"/>
</dbReference>
<evidence type="ECO:0000256" key="5">
    <source>
        <dbReference type="ARBA" id="ARBA00022679"/>
    </source>
</evidence>
<dbReference type="GO" id="GO:0000162">
    <property type="term" value="P:L-tryptophan biosynthetic process"/>
    <property type="evidence" value="ECO:0007669"/>
    <property type="project" value="UniProtKB-KW"/>
</dbReference>
<feature type="domain" description="Glycosyl transferase family 3" evidence="10">
    <location>
        <begin position="117"/>
        <end position="367"/>
    </location>
</feature>
<organism evidence="12 13">
    <name type="scientific">Tetradesmus obliquus</name>
    <name type="common">Green alga</name>
    <name type="synonym">Acutodesmus obliquus</name>
    <dbReference type="NCBI Taxonomy" id="3088"/>
    <lineage>
        <taxon>Eukaryota</taxon>
        <taxon>Viridiplantae</taxon>
        <taxon>Chlorophyta</taxon>
        <taxon>core chlorophytes</taxon>
        <taxon>Chlorophyceae</taxon>
        <taxon>CS clade</taxon>
        <taxon>Sphaeropleales</taxon>
        <taxon>Scenedesmaceae</taxon>
        <taxon>Tetradesmus</taxon>
    </lineage>
</organism>
<evidence type="ECO:0000256" key="2">
    <source>
        <dbReference type="ARBA" id="ARBA00011948"/>
    </source>
</evidence>
<dbReference type="InterPro" id="IPR005940">
    <property type="entry name" value="Anthranilate_Pribosyl_Tfrase"/>
</dbReference>
<dbReference type="InterPro" id="IPR000312">
    <property type="entry name" value="Glycosyl_Trfase_fam3"/>
</dbReference>
<dbReference type="HAMAP" id="MF_00211">
    <property type="entry name" value="TrpD"/>
    <property type="match status" value="1"/>
</dbReference>
<name>A0A383WIN2_TETOB</name>
<keyword evidence="7" id="KW-0057">Aromatic amino acid biosynthesis</keyword>
<evidence type="ECO:0000313" key="13">
    <source>
        <dbReference type="Proteomes" id="UP000256970"/>
    </source>
</evidence>
<proteinExistence type="inferred from homology"/>
<evidence type="ECO:0000256" key="8">
    <source>
        <dbReference type="ARBA" id="ARBA00061500"/>
    </source>
</evidence>
<dbReference type="FunFam" id="3.40.1030.10:FF:000002">
    <property type="entry name" value="Anthranilate phosphoribosyltransferase"/>
    <property type="match status" value="1"/>
</dbReference>
<dbReference type="GO" id="GO:0005829">
    <property type="term" value="C:cytosol"/>
    <property type="evidence" value="ECO:0007669"/>
    <property type="project" value="TreeGrafter"/>
</dbReference>
<dbReference type="InterPro" id="IPR035902">
    <property type="entry name" value="Nuc_phospho_transferase"/>
</dbReference>
<keyword evidence="13" id="KW-1185">Reference proteome</keyword>
<evidence type="ECO:0000256" key="9">
    <source>
        <dbReference type="SAM" id="MobiDB-lite"/>
    </source>
</evidence>
<keyword evidence="6" id="KW-0822">Tryptophan biosynthesis</keyword>